<dbReference type="GO" id="GO:0008270">
    <property type="term" value="F:zinc ion binding"/>
    <property type="evidence" value="ECO:0007669"/>
    <property type="project" value="UniProtKB-KW"/>
</dbReference>
<keyword evidence="3" id="KW-0862">Zinc</keyword>
<evidence type="ECO:0000313" key="10">
    <source>
        <dbReference type="Proteomes" id="UP000694393"/>
    </source>
</evidence>
<evidence type="ECO:0000259" key="7">
    <source>
        <dbReference type="PROSITE" id="PS50119"/>
    </source>
</evidence>
<dbReference type="CDD" id="cd12888">
    <property type="entry name" value="SPRY_PRY_TRIM7_like"/>
    <property type="match status" value="1"/>
</dbReference>
<dbReference type="Pfam" id="PF13445">
    <property type="entry name" value="zf-RING_UBOX"/>
    <property type="match status" value="1"/>
</dbReference>
<keyword evidence="1" id="KW-0479">Metal-binding</keyword>
<feature type="coiled-coil region" evidence="5">
    <location>
        <begin position="174"/>
        <end position="223"/>
    </location>
</feature>
<protein>
    <recommendedName>
        <fullName evidence="11">Zinc finger protein RFP-like</fullName>
    </recommendedName>
</protein>
<reference evidence="9" key="1">
    <citation type="submission" date="2025-08" db="UniProtKB">
        <authorList>
            <consortium name="Ensembl"/>
        </authorList>
    </citation>
    <scope>IDENTIFICATION</scope>
</reference>
<dbReference type="Pfam" id="PF00643">
    <property type="entry name" value="zf-B_box"/>
    <property type="match status" value="1"/>
</dbReference>
<dbReference type="PROSITE" id="PS50188">
    <property type="entry name" value="B302_SPRY"/>
    <property type="match status" value="1"/>
</dbReference>
<accession>A0A8C8SPH0</accession>
<dbReference type="InterPro" id="IPR017907">
    <property type="entry name" value="Znf_RING_CS"/>
</dbReference>
<dbReference type="InterPro" id="IPR001841">
    <property type="entry name" value="Znf_RING"/>
</dbReference>
<dbReference type="FunFam" id="2.60.120.920:FF:000004">
    <property type="entry name" value="Butyrophilin subfamily 1 member A1"/>
    <property type="match status" value="1"/>
</dbReference>
<evidence type="ECO:0008006" key="11">
    <source>
        <dbReference type="Google" id="ProtNLM"/>
    </source>
</evidence>
<dbReference type="Proteomes" id="UP000694393">
    <property type="component" value="Unplaced"/>
</dbReference>
<dbReference type="Gene3D" id="3.30.160.60">
    <property type="entry name" value="Classic Zinc Finger"/>
    <property type="match status" value="1"/>
</dbReference>
<feature type="domain" description="B box-type" evidence="7">
    <location>
        <begin position="91"/>
        <end position="132"/>
    </location>
</feature>
<dbReference type="InterPro" id="IPR006574">
    <property type="entry name" value="PRY"/>
</dbReference>
<dbReference type="InterPro" id="IPR003877">
    <property type="entry name" value="SPRY_dom"/>
</dbReference>
<evidence type="ECO:0000259" key="6">
    <source>
        <dbReference type="PROSITE" id="PS50089"/>
    </source>
</evidence>
<organism evidence="9 10">
    <name type="scientific">Pelusios castaneus</name>
    <name type="common">West African mud turtle</name>
    <dbReference type="NCBI Taxonomy" id="367368"/>
    <lineage>
        <taxon>Eukaryota</taxon>
        <taxon>Metazoa</taxon>
        <taxon>Chordata</taxon>
        <taxon>Craniata</taxon>
        <taxon>Vertebrata</taxon>
        <taxon>Euteleostomi</taxon>
        <taxon>Archelosauria</taxon>
        <taxon>Testudinata</taxon>
        <taxon>Testudines</taxon>
        <taxon>Pleurodira</taxon>
        <taxon>Pelomedusidae</taxon>
        <taxon>Pelusios</taxon>
    </lineage>
</organism>
<evidence type="ECO:0000256" key="3">
    <source>
        <dbReference type="ARBA" id="ARBA00022833"/>
    </source>
</evidence>
<dbReference type="SMART" id="SM00449">
    <property type="entry name" value="SPRY"/>
    <property type="match status" value="1"/>
</dbReference>
<dbReference type="InterPro" id="IPR013320">
    <property type="entry name" value="ConA-like_dom_sf"/>
</dbReference>
<dbReference type="Gene3D" id="2.60.120.920">
    <property type="match status" value="1"/>
</dbReference>
<dbReference type="SUPFAM" id="SSF49899">
    <property type="entry name" value="Concanavalin A-like lectins/glucanases"/>
    <property type="match status" value="1"/>
</dbReference>
<dbReference type="InterPro" id="IPR043136">
    <property type="entry name" value="B30.2/SPRY_sf"/>
</dbReference>
<dbReference type="InterPro" id="IPR027370">
    <property type="entry name" value="Znf-RING_euk"/>
</dbReference>
<dbReference type="Gene3D" id="3.30.40.10">
    <property type="entry name" value="Zinc/RING finger domain, C3HC4 (zinc finger)"/>
    <property type="match status" value="1"/>
</dbReference>
<dbReference type="Pfam" id="PF00622">
    <property type="entry name" value="SPRY"/>
    <property type="match status" value="1"/>
</dbReference>
<dbReference type="SMART" id="SM00336">
    <property type="entry name" value="BBOX"/>
    <property type="match status" value="1"/>
</dbReference>
<feature type="domain" description="B30.2/SPRY" evidence="8">
    <location>
        <begin position="266"/>
        <end position="456"/>
    </location>
</feature>
<dbReference type="InterPro" id="IPR050143">
    <property type="entry name" value="TRIM/RBCC"/>
</dbReference>
<dbReference type="SUPFAM" id="SSF57850">
    <property type="entry name" value="RING/U-box"/>
    <property type="match status" value="1"/>
</dbReference>
<dbReference type="InterPro" id="IPR001870">
    <property type="entry name" value="B30.2/SPRY"/>
</dbReference>
<dbReference type="SMART" id="SM00589">
    <property type="entry name" value="PRY"/>
    <property type="match status" value="1"/>
</dbReference>
<keyword evidence="10" id="KW-1185">Reference proteome</keyword>
<dbReference type="PROSITE" id="PS50089">
    <property type="entry name" value="ZF_RING_2"/>
    <property type="match status" value="1"/>
</dbReference>
<keyword evidence="2 4" id="KW-0863">Zinc-finger</keyword>
<dbReference type="InterPro" id="IPR003879">
    <property type="entry name" value="Butyrophylin_SPRY"/>
</dbReference>
<reference evidence="9" key="2">
    <citation type="submission" date="2025-09" db="UniProtKB">
        <authorList>
            <consortium name="Ensembl"/>
        </authorList>
    </citation>
    <scope>IDENTIFICATION</scope>
</reference>
<sequence>MDSFDSQNAQTLQDETTCQICLEYFDDPVLLDCDHNFCRNCIIQCWEGSQKVSCPHCRQTFPQRNLRPNRQLRNIVEAARGLRLESVKKAETEGLCEKHREPLKLFCEDEQIPICGVCDGSKEHRDHTVIPAEEAAEDFKVGPSVFSSQSLGKLPFPKTQTERQKIVSEFQQLRQFLEKQERLLLAQLENLDEEMVMIQTENIAELSAEISRLSELISEVEGKCQKPDTEFLSAGGDLKSRCRPQLPGAAQGTAQLVSPGPATPLVPASPRAELCPNALILPPVTVTLDPDTAHPFLVLSEDGKSVILGNTRQDLPNNPERFDTELWVLGHAGFTSGRHCWEVEVGYGPCWAVGVARESLRRKGDISCSPEGGIWAVGRRWGMGQFRALTSPVTPLHLSRVPSSIRVCLDCDRGKVTFFDAGDDVPIFTFPPGSVPGEKIRPWLWVGPGSQLRLCP</sequence>
<dbReference type="Pfam" id="PF13765">
    <property type="entry name" value="PRY"/>
    <property type="match status" value="1"/>
</dbReference>
<dbReference type="SUPFAM" id="SSF57845">
    <property type="entry name" value="B-box zinc-binding domain"/>
    <property type="match status" value="1"/>
</dbReference>
<dbReference type="CDD" id="cd19762">
    <property type="entry name" value="Bbox2_TRIM7-like"/>
    <property type="match status" value="1"/>
</dbReference>
<evidence type="ECO:0000256" key="1">
    <source>
        <dbReference type="ARBA" id="ARBA00022723"/>
    </source>
</evidence>
<dbReference type="PROSITE" id="PS50119">
    <property type="entry name" value="ZF_BBOX"/>
    <property type="match status" value="1"/>
</dbReference>
<evidence type="ECO:0000313" key="9">
    <source>
        <dbReference type="Ensembl" id="ENSPCEP00000023152.1"/>
    </source>
</evidence>
<evidence type="ECO:0000256" key="4">
    <source>
        <dbReference type="PROSITE-ProRule" id="PRU00024"/>
    </source>
</evidence>
<evidence type="ECO:0000259" key="8">
    <source>
        <dbReference type="PROSITE" id="PS50188"/>
    </source>
</evidence>
<dbReference type="PROSITE" id="PS00518">
    <property type="entry name" value="ZF_RING_1"/>
    <property type="match status" value="1"/>
</dbReference>
<dbReference type="PRINTS" id="PR01407">
    <property type="entry name" value="BUTYPHLNCDUF"/>
</dbReference>
<dbReference type="CDD" id="cd16594">
    <property type="entry name" value="RING-HC_TRIM7-like_C-IV"/>
    <property type="match status" value="1"/>
</dbReference>
<dbReference type="AlphaFoldDB" id="A0A8C8SPH0"/>
<feature type="domain" description="RING-type" evidence="6">
    <location>
        <begin position="18"/>
        <end position="58"/>
    </location>
</feature>
<dbReference type="Ensembl" id="ENSPCET00000023927.1">
    <property type="protein sequence ID" value="ENSPCEP00000023152.1"/>
    <property type="gene ID" value="ENSPCEG00000017600.1"/>
</dbReference>
<name>A0A8C8SPH0_9SAUR</name>
<dbReference type="SMART" id="SM00184">
    <property type="entry name" value="RING"/>
    <property type="match status" value="1"/>
</dbReference>
<dbReference type="PANTHER" id="PTHR24103">
    <property type="entry name" value="E3 UBIQUITIN-PROTEIN LIGASE TRIM"/>
    <property type="match status" value="1"/>
</dbReference>
<evidence type="ECO:0000256" key="2">
    <source>
        <dbReference type="ARBA" id="ARBA00022771"/>
    </source>
</evidence>
<keyword evidence="5" id="KW-0175">Coiled coil</keyword>
<dbReference type="InterPro" id="IPR013083">
    <property type="entry name" value="Znf_RING/FYVE/PHD"/>
</dbReference>
<proteinExistence type="predicted"/>
<evidence type="ECO:0000256" key="5">
    <source>
        <dbReference type="SAM" id="Coils"/>
    </source>
</evidence>
<dbReference type="InterPro" id="IPR000315">
    <property type="entry name" value="Znf_B-box"/>
</dbReference>